<dbReference type="SUPFAM" id="SSF56112">
    <property type="entry name" value="Protein kinase-like (PK-like)"/>
    <property type="match status" value="1"/>
</dbReference>
<comment type="caution">
    <text evidence="12">The sequence shown here is derived from an EMBL/GenBank/DDBJ whole genome shotgun (WGS) entry which is preliminary data.</text>
</comment>
<dbReference type="InterPro" id="IPR011009">
    <property type="entry name" value="Kinase-like_dom_sf"/>
</dbReference>
<comment type="subcellular location">
    <subcellularLocation>
        <location evidence="1">Host cell</location>
    </subcellularLocation>
</comment>
<comment type="catalytic activity">
    <reaction evidence="10">
        <text>L-seryl-[protein] + ATP = O-phospho-L-seryl-[protein] + ADP + H(+)</text>
        <dbReference type="Rhea" id="RHEA:17989"/>
        <dbReference type="Rhea" id="RHEA-COMP:9863"/>
        <dbReference type="Rhea" id="RHEA-COMP:11604"/>
        <dbReference type="ChEBI" id="CHEBI:15378"/>
        <dbReference type="ChEBI" id="CHEBI:29999"/>
        <dbReference type="ChEBI" id="CHEBI:30616"/>
        <dbReference type="ChEBI" id="CHEBI:83421"/>
        <dbReference type="ChEBI" id="CHEBI:456216"/>
        <dbReference type="EC" id="2.7.11.1"/>
    </reaction>
</comment>
<sequence>PIGTREYSPPEWIRHRRYYGRPATVWSLGILLYEMVCGNVPFERDKDIMRGQLFFPPRISPECQHLIRWCLSMRALDRLSLEDMFYHPWVQG</sequence>
<dbReference type="Gene3D" id="1.10.510.10">
    <property type="entry name" value="Transferase(Phosphotransferase) domain 1"/>
    <property type="match status" value="1"/>
</dbReference>
<dbReference type="PANTHER" id="PTHR22984">
    <property type="entry name" value="SERINE/THREONINE-PROTEIN KINASE PIM"/>
    <property type="match status" value="1"/>
</dbReference>
<comment type="catalytic activity">
    <reaction evidence="9">
        <text>L-threonyl-[protein] + ATP = O-phospho-L-threonyl-[protein] + ADP + H(+)</text>
        <dbReference type="Rhea" id="RHEA:46608"/>
        <dbReference type="Rhea" id="RHEA-COMP:11060"/>
        <dbReference type="Rhea" id="RHEA-COMP:11605"/>
        <dbReference type="ChEBI" id="CHEBI:15378"/>
        <dbReference type="ChEBI" id="CHEBI:30013"/>
        <dbReference type="ChEBI" id="CHEBI:30616"/>
        <dbReference type="ChEBI" id="CHEBI:61977"/>
        <dbReference type="ChEBI" id="CHEBI:456216"/>
        <dbReference type="EC" id="2.7.11.1"/>
    </reaction>
</comment>
<feature type="non-terminal residue" evidence="12">
    <location>
        <position position="1"/>
    </location>
</feature>
<dbReference type="EC" id="2.7.11.1" evidence="3"/>
<evidence type="ECO:0000256" key="8">
    <source>
        <dbReference type="ARBA" id="ARBA00022840"/>
    </source>
</evidence>
<gene>
    <name evidence="12" type="primary">Pim1_1</name>
    <name evidence="12" type="ORF">CORCON_R02772</name>
</gene>
<evidence type="ECO:0000256" key="6">
    <source>
        <dbReference type="ARBA" id="ARBA00022741"/>
    </source>
</evidence>
<reference evidence="12 13" key="1">
    <citation type="submission" date="2019-09" db="EMBL/GenBank/DDBJ databases">
        <title>Bird 10,000 Genomes (B10K) Project - Family phase.</title>
        <authorList>
            <person name="Zhang G."/>
        </authorList>
    </citation>
    <scope>NUCLEOTIDE SEQUENCE [LARGE SCALE GENOMIC DNA]</scope>
    <source>
        <strain evidence="12">B10K-DU-011-20</strain>
        <tissue evidence="12">Muscle</tissue>
    </source>
</reference>
<dbReference type="PROSITE" id="PS50011">
    <property type="entry name" value="PROTEIN_KINASE_DOM"/>
    <property type="match status" value="1"/>
</dbReference>
<keyword evidence="8" id="KW-0067">ATP-binding</keyword>
<evidence type="ECO:0000256" key="2">
    <source>
        <dbReference type="ARBA" id="ARBA00005505"/>
    </source>
</evidence>
<dbReference type="OrthoDB" id="9331472at2759"/>
<dbReference type="Pfam" id="PF00069">
    <property type="entry name" value="Pkinase"/>
    <property type="match status" value="1"/>
</dbReference>
<evidence type="ECO:0000256" key="5">
    <source>
        <dbReference type="ARBA" id="ARBA00022679"/>
    </source>
</evidence>
<organism evidence="12 13">
    <name type="scientific">Corythaixoides concolor</name>
    <name type="common">Grey go-away-bird</name>
    <dbReference type="NCBI Taxonomy" id="103956"/>
    <lineage>
        <taxon>Eukaryota</taxon>
        <taxon>Metazoa</taxon>
        <taxon>Chordata</taxon>
        <taxon>Craniata</taxon>
        <taxon>Vertebrata</taxon>
        <taxon>Euteleostomi</taxon>
        <taxon>Archelosauria</taxon>
        <taxon>Archosauria</taxon>
        <taxon>Dinosauria</taxon>
        <taxon>Saurischia</taxon>
        <taxon>Theropoda</taxon>
        <taxon>Coelurosauria</taxon>
        <taxon>Aves</taxon>
        <taxon>Neognathae</taxon>
        <taxon>Neoaves</taxon>
        <taxon>Otidimorphae</taxon>
        <taxon>Musophagiformes</taxon>
        <taxon>Musophagidae</taxon>
        <taxon>Corythaixoides</taxon>
    </lineage>
</organism>
<keyword evidence="6" id="KW-0547">Nucleotide-binding</keyword>
<evidence type="ECO:0000256" key="3">
    <source>
        <dbReference type="ARBA" id="ARBA00012513"/>
    </source>
</evidence>
<evidence type="ECO:0000259" key="11">
    <source>
        <dbReference type="PROSITE" id="PS50011"/>
    </source>
</evidence>
<dbReference type="PANTHER" id="PTHR22984:SF25">
    <property type="entry name" value="PROTEIN KINASE DOMAIN-CONTAINING PROTEIN"/>
    <property type="match status" value="1"/>
</dbReference>
<evidence type="ECO:0000313" key="12">
    <source>
        <dbReference type="EMBL" id="NXK01008.1"/>
    </source>
</evidence>
<dbReference type="GO" id="GO:0043657">
    <property type="term" value="C:host cell"/>
    <property type="evidence" value="ECO:0007669"/>
    <property type="project" value="UniProtKB-SubCell"/>
</dbReference>
<evidence type="ECO:0000256" key="1">
    <source>
        <dbReference type="ARBA" id="ARBA00004340"/>
    </source>
</evidence>
<evidence type="ECO:0000313" key="13">
    <source>
        <dbReference type="Proteomes" id="UP000526942"/>
    </source>
</evidence>
<dbReference type="InterPro" id="IPR000719">
    <property type="entry name" value="Prot_kinase_dom"/>
</dbReference>
<comment type="similarity">
    <text evidence="2">Belongs to the protein kinase superfamily. CAMK Ser/Thr protein kinase family. PIM subfamily.</text>
</comment>
<dbReference type="AlphaFoldDB" id="A0A7L0G132"/>
<keyword evidence="4" id="KW-0723">Serine/threonine-protein kinase</keyword>
<evidence type="ECO:0000256" key="4">
    <source>
        <dbReference type="ARBA" id="ARBA00022527"/>
    </source>
</evidence>
<keyword evidence="5" id="KW-0808">Transferase</keyword>
<dbReference type="GO" id="GO:0005524">
    <property type="term" value="F:ATP binding"/>
    <property type="evidence" value="ECO:0007669"/>
    <property type="project" value="UniProtKB-KW"/>
</dbReference>
<dbReference type="EMBL" id="VXAM01002104">
    <property type="protein sequence ID" value="NXK01008.1"/>
    <property type="molecule type" value="Genomic_DNA"/>
</dbReference>
<evidence type="ECO:0000256" key="10">
    <source>
        <dbReference type="ARBA" id="ARBA00048679"/>
    </source>
</evidence>
<dbReference type="GO" id="GO:0004674">
    <property type="term" value="F:protein serine/threonine kinase activity"/>
    <property type="evidence" value="ECO:0007669"/>
    <property type="project" value="UniProtKB-KW"/>
</dbReference>
<evidence type="ECO:0000256" key="7">
    <source>
        <dbReference type="ARBA" id="ARBA00022777"/>
    </source>
</evidence>
<name>A0A7L0G132_CORCN</name>
<accession>A0A7L0G132</accession>
<proteinExistence type="inferred from homology"/>
<keyword evidence="13" id="KW-1185">Reference proteome</keyword>
<feature type="domain" description="Protein kinase" evidence="11">
    <location>
        <begin position="1"/>
        <end position="90"/>
    </location>
</feature>
<dbReference type="InterPro" id="IPR051138">
    <property type="entry name" value="PIM_Ser/Thr_kinase"/>
</dbReference>
<keyword evidence="7 12" id="KW-0418">Kinase</keyword>
<dbReference type="GO" id="GO:0005737">
    <property type="term" value="C:cytoplasm"/>
    <property type="evidence" value="ECO:0007669"/>
    <property type="project" value="TreeGrafter"/>
</dbReference>
<evidence type="ECO:0000256" key="9">
    <source>
        <dbReference type="ARBA" id="ARBA00047899"/>
    </source>
</evidence>
<feature type="non-terminal residue" evidence="12">
    <location>
        <position position="92"/>
    </location>
</feature>
<protein>
    <recommendedName>
        <fullName evidence="3">non-specific serine/threonine protein kinase</fullName>
        <ecNumber evidence="3">2.7.11.1</ecNumber>
    </recommendedName>
</protein>
<dbReference type="Proteomes" id="UP000526942">
    <property type="component" value="Unassembled WGS sequence"/>
</dbReference>